<dbReference type="InterPro" id="IPR002931">
    <property type="entry name" value="Transglutaminase-like"/>
</dbReference>
<dbReference type="InterPro" id="IPR036985">
    <property type="entry name" value="Transglutaminase-like_sf"/>
</dbReference>
<dbReference type="SMART" id="SM00460">
    <property type="entry name" value="TGc"/>
    <property type="match status" value="1"/>
</dbReference>
<dbReference type="FunFam" id="2.60.40.10:FF:000171">
    <property type="entry name" value="protein-glutamine gamma-glutamyltransferase 6"/>
    <property type="match status" value="1"/>
</dbReference>
<keyword evidence="7" id="KW-0479">Metal-binding</keyword>
<dbReference type="PANTHER" id="PTHR11590">
    <property type="entry name" value="PROTEIN-GLUTAMINE GAMMA-GLUTAMYLTRANSFERASE"/>
    <property type="match status" value="1"/>
</dbReference>
<sequence>MTPRVHYNIIQQILSRKQLSQAMPGETAWSRVSVSPEPAAEHSTTFVPAVSDALTLSSLSLEALRNASAHRTRRFELVRLSRPVPVLRRGQHFDVVIKFNEQRPFDLEKDSLRLVFSFGQNPNAVKGTQGVVSILNDSSECWPVHDGRWYGRLKNSDSNETELEIRPSADAPIGVWRLKVETGVKEESSAIPKVYEHKEQIYLLFNPWVKDDATFMEKQALLDEYVLQDVGKIWVGTYQSHWGRQWVFGQFDKAVLPAAMFVLERANLDPTIRGNPIAISRAISKLVNSNDDAGVLVGNWSGNYAAGTAPGAWTGSVKILEQYHSTKQPVQFGQCWVFAGVTTTICRALGLPSRVVTNLVSAHDSNASLTVDKYFDYNSRPLDTGDSIWNFHVWNEAWMARPDLPKGYGGWQAIDATPQETSDGVYQCGPASLQAIRQGSVGFKYDVQFLISSVNADVVYWKQDPTAEIGYRRMNASTAEVGRKILTKQANVFDATGQADMEDITWLYKAKEGSQLERSTMYNAARGSTNARRYLLQPGEAREDLVFTLNDLDKINVGDKFEINVTIKNEVDDARTLDVTLCASSVYYNGVEANLIKKAAGKFKIRPRGRDVLRLEVTPTEYLPKLVEYGMMKIFAVATVLETKQTWAAEDDFQIVKPKISVKVPEKVVAKQVSSLEFTLKNPLKTTLHNCKLQYEGPHVLTSNVTIDMDDIGPEEEITVKGDVTPVRKGKFGLVAVFSSDELHDVTGSASVENMQVEDGSRTGASTAAASGHACVFCLAAAVLERRPGCERPTTLHPLEGAGRSVHGGLNRCPLEMESGSQAMTTEVGLVFSTAETWNATFENNSTEEMNSFYFYQTEQVTVLWILFVLIVLGNSAVLAALLLDSKGRKSRMNFFIMHLAFADLSVGLISVLTDIVWRITVTWHAGHVACKLIRFSQGMVTYSSTYVLVVLSIDRYDAITHPMNFSGSWRRSRILVAVAWLLSAVFSIPLLILYEEKEIQGKLQCWIELDQWQWQVYMVLVSVSLFFIPALIITFCYAVIVITIWSKSKMLTGKKKRCHRNGSHRNSSSRSREDADSRRASSRGIIPRAKIKTVKMTFIIVFVFVLCWSPYMVFDLLQVFGHVPNTQTNIAVATFIQSLAPLNSAANPLIYCFFSTPICRTLRRVPPLSWLSICFPDMQRRRQEANSRCLRYGGTNSTTMTETMTHLSTRRNVRLAANQQSSNYCRQPPPRVAVTLV</sequence>
<feature type="transmembrane region" description="Helical" evidence="18">
    <location>
        <begin position="1015"/>
        <end position="1046"/>
    </location>
</feature>
<keyword evidence="4" id="KW-1003">Cell membrane</keyword>
<keyword evidence="13 18" id="KW-0325">Glycoprotein</keyword>
<dbReference type="EC" id="2.3.2.13" evidence="16"/>
<evidence type="ECO:0000256" key="15">
    <source>
        <dbReference type="ARBA" id="ARBA00023315"/>
    </source>
</evidence>
<keyword evidence="12 18" id="KW-0675">Receptor</keyword>
<evidence type="ECO:0000256" key="6">
    <source>
        <dbReference type="ARBA" id="ARBA00022692"/>
    </source>
</evidence>
<evidence type="ECO:0000256" key="11">
    <source>
        <dbReference type="ARBA" id="ARBA00023136"/>
    </source>
</evidence>
<evidence type="ECO:0000256" key="12">
    <source>
        <dbReference type="ARBA" id="ARBA00023170"/>
    </source>
</evidence>
<accession>A0A8S1CKZ4</accession>
<feature type="transmembrane region" description="Helical" evidence="18">
    <location>
        <begin position="975"/>
        <end position="995"/>
    </location>
</feature>
<dbReference type="GO" id="GO:0003810">
    <property type="term" value="F:protein-glutamine gamma-glutamyltransferase activity"/>
    <property type="evidence" value="ECO:0007669"/>
    <property type="project" value="UniProtKB-EC"/>
</dbReference>
<feature type="transmembrane region" description="Helical" evidence="18">
    <location>
        <begin position="1132"/>
        <end position="1155"/>
    </location>
</feature>
<evidence type="ECO:0000256" key="16">
    <source>
        <dbReference type="ARBA" id="ARBA00024222"/>
    </source>
</evidence>
<dbReference type="Gene3D" id="3.90.260.10">
    <property type="entry name" value="Transglutaminase-like"/>
    <property type="match status" value="1"/>
</dbReference>
<dbReference type="GO" id="GO:0005886">
    <property type="term" value="C:plasma membrane"/>
    <property type="evidence" value="ECO:0007669"/>
    <property type="project" value="UniProtKB-SubCell"/>
</dbReference>
<dbReference type="InterPro" id="IPR050779">
    <property type="entry name" value="Transglutaminase"/>
</dbReference>
<dbReference type="GO" id="GO:0005000">
    <property type="term" value="F:vasopressin receptor activity"/>
    <property type="evidence" value="ECO:0007669"/>
    <property type="project" value="InterPro"/>
</dbReference>
<gene>
    <name evidence="21" type="ORF">CLODIP_2_CD02579</name>
</gene>
<reference evidence="21 22" key="1">
    <citation type="submission" date="2020-04" db="EMBL/GenBank/DDBJ databases">
        <authorList>
            <person name="Alioto T."/>
            <person name="Alioto T."/>
            <person name="Gomez Garrido J."/>
        </authorList>
    </citation>
    <scope>NUCLEOTIDE SEQUENCE [LARGE SCALE GENOMIC DNA]</scope>
</reference>
<keyword evidence="15" id="KW-0012">Acyltransferase</keyword>
<feature type="transmembrane region" description="Helical" evidence="18">
    <location>
        <begin position="863"/>
        <end position="884"/>
    </location>
</feature>
<dbReference type="InterPro" id="IPR001102">
    <property type="entry name" value="Transglutaminase_N"/>
</dbReference>
<keyword evidence="14 18" id="KW-0807">Transducer</keyword>
<comment type="cofactor">
    <cofactor evidence="1">
        <name>Ca(2+)</name>
        <dbReference type="ChEBI" id="CHEBI:29108"/>
    </cofactor>
</comment>
<evidence type="ECO:0000256" key="13">
    <source>
        <dbReference type="ARBA" id="ARBA00023180"/>
    </source>
</evidence>
<evidence type="ECO:0000256" key="2">
    <source>
        <dbReference type="ARBA" id="ARBA00004651"/>
    </source>
</evidence>
<feature type="domain" description="G-protein coupled receptors family 1 profile" evidence="20">
    <location>
        <begin position="874"/>
        <end position="1152"/>
    </location>
</feature>
<dbReference type="InterPro" id="IPR014756">
    <property type="entry name" value="Ig_E-set"/>
</dbReference>
<dbReference type="PROSITE" id="PS00547">
    <property type="entry name" value="TRANSGLUTAMINASES"/>
    <property type="match status" value="1"/>
</dbReference>
<comment type="caution">
    <text evidence="21">The sequence shown here is derived from an EMBL/GenBank/DDBJ whole genome shotgun (WGS) entry which is preliminary data.</text>
</comment>
<dbReference type="Pfam" id="PF00927">
    <property type="entry name" value="Transglut_C"/>
    <property type="match status" value="2"/>
</dbReference>
<dbReference type="SUPFAM" id="SSF81296">
    <property type="entry name" value="E set domains"/>
    <property type="match status" value="1"/>
</dbReference>
<dbReference type="Gene3D" id="1.20.1070.10">
    <property type="entry name" value="Rhodopsin 7-helix transmembrane proteins"/>
    <property type="match status" value="1"/>
</dbReference>
<dbReference type="Pfam" id="PF01841">
    <property type="entry name" value="Transglut_core"/>
    <property type="match status" value="1"/>
</dbReference>
<dbReference type="InterPro" id="IPR000276">
    <property type="entry name" value="GPCR_Rhodpsn"/>
</dbReference>
<protein>
    <recommendedName>
        <fullName evidence="16">protein-glutamine gamma-glutamyltransferase</fullName>
        <ecNumber evidence="16">2.3.2.13</ecNumber>
    </recommendedName>
</protein>
<dbReference type="Pfam" id="PF00868">
    <property type="entry name" value="Transglut_N"/>
    <property type="match status" value="1"/>
</dbReference>
<dbReference type="InterPro" id="IPR001817">
    <property type="entry name" value="Vasoprsn_rcpt"/>
</dbReference>
<dbReference type="PROSITE" id="PS50262">
    <property type="entry name" value="G_PROTEIN_RECEP_F1_2"/>
    <property type="match status" value="1"/>
</dbReference>
<dbReference type="Gene3D" id="2.60.40.10">
    <property type="entry name" value="Immunoglobulins"/>
    <property type="match status" value="3"/>
</dbReference>
<dbReference type="OrthoDB" id="437511at2759"/>
<dbReference type="PRINTS" id="PR00237">
    <property type="entry name" value="GPCRRHODOPSN"/>
</dbReference>
<evidence type="ECO:0000256" key="14">
    <source>
        <dbReference type="ARBA" id="ARBA00023224"/>
    </source>
</evidence>
<keyword evidence="8" id="KW-0106">Calcium</keyword>
<feature type="transmembrane region" description="Helical" evidence="18">
    <location>
        <begin position="1094"/>
        <end position="1112"/>
    </location>
</feature>
<feature type="transmembrane region" description="Helical" evidence="18">
    <location>
        <begin position="933"/>
        <end position="954"/>
    </location>
</feature>
<keyword evidence="11 18" id="KW-0472">Membrane</keyword>
<comment type="catalytic activity">
    <reaction evidence="17">
        <text>L-glutaminyl-[protein] + L-lysyl-[protein] = [protein]-L-lysyl-N(6)-5-L-glutamyl-[protein] + NH4(+)</text>
        <dbReference type="Rhea" id="RHEA:54816"/>
        <dbReference type="Rhea" id="RHEA-COMP:9752"/>
        <dbReference type="Rhea" id="RHEA-COMP:10207"/>
        <dbReference type="Rhea" id="RHEA-COMP:14005"/>
        <dbReference type="ChEBI" id="CHEBI:28938"/>
        <dbReference type="ChEBI" id="CHEBI:29969"/>
        <dbReference type="ChEBI" id="CHEBI:30011"/>
        <dbReference type="ChEBI" id="CHEBI:138370"/>
        <dbReference type="EC" id="2.3.2.13"/>
    </reaction>
</comment>
<dbReference type="Pfam" id="PF00001">
    <property type="entry name" value="7tm_1"/>
    <property type="match status" value="1"/>
</dbReference>
<dbReference type="SUPFAM" id="SSF49309">
    <property type="entry name" value="Transglutaminase, two C-terminal domains"/>
    <property type="match status" value="2"/>
</dbReference>
<comment type="similarity">
    <text evidence="3">Belongs to the transglutaminase superfamily. Transglutaminase family.</text>
</comment>
<dbReference type="InterPro" id="IPR038765">
    <property type="entry name" value="Papain-like_cys_pep_sf"/>
</dbReference>
<evidence type="ECO:0000256" key="9">
    <source>
        <dbReference type="ARBA" id="ARBA00022989"/>
    </source>
</evidence>
<dbReference type="InterPro" id="IPR017452">
    <property type="entry name" value="GPCR_Rhodpsn_7TM"/>
</dbReference>
<evidence type="ECO:0000256" key="8">
    <source>
        <dbReference type="ARBA" id="ARBA00022837"/>
    </source>
</evidence>
<evidence type="ECO:0000256" key="3">
    <source>
        <dbReference type="ARBA" id="ARBA00005968"/>
    </source>
</evidence>
<evidence type="ECO:0000256" key="7">
    <source>
        <dbReference type="ARBA" id="ARBA00022723"/>
    </source>
</evidence>
<dbReference type="FunFam" id="2.60.40.10:FF:000090">
    <property type="entry name" value="Protein-glutamine gamma-glutamyltransferase 2"/>
    <property type="match status" value="1"/>
</dbReference>
<dbReference type="InterPro" id="IPR008958">
    <property type="entry name" value="Transglutaminase_C"/>
</dbReference>
<evidence type="ECO:0000256" key="1">
    <source>
        <dbReference type="ARBA" id="ARBA00001913"/>
    </source>
</evidence>
<feature type="region of interest" description="Disordered" evidence="19">
    <location>
        <begin position="1057"/>
        <end position="1082"/>
    </location>
</feature>
<dbReference type="InterPro" id="IPR013783">
    <property type="entry name" value="Ig-like_fold"/>
</dbReference>
<dbReference type="FunFam" id="1.20.1070.10:FF:000188">
    <property type="entry name" value="Neuropeptide S receptor"/>
    <property type="match status" value="1"/>
</dbReference>
<name>A0A8S1CKZ4_9INSE</name>
<evidence type="ECO:0000259" key="20">
    <source>
        <dbReference type="PROSITE" id="PS50262"/>
    </source>
</evidence>
<evidence type="ECO:0000256" key="4">
    <source>
        <dbReference type="ARBA" id="ARBA00022475"/>
    </source>
</evidence>
<keyword evidence="5" id="KW-0808">Transferase</keyword>
<comment type="subcellular location">
    <subcellularLocation>
        <location evidence="2 18">Cell membrane</location>
        <topology evidence="2 18">Multi-pass membrane protein</topology>
    </subcellularLocation>
</comment>
<dbReference type="PROSITE" id="PS00237">
    <property type="entry name" value="G_PROTEIN_RECEP_F1_1"/>
    <property type="match status" value="1"/>
</dbReference>
<comment type="similarity">
    <text evidence="18">Belongs to the G-protein coupled receptor 1 family. Vasopressin/oxytocin receptor subfamily.</text>
</comment>
<dbReference type="CDD" id="cd15197">
    <property type="entry name" value="7tmA_NPSR"/>
    <property type="match status" value="1"/>
</dbReference>
<keyword evidence="22" id="KW-1185">Reference proteome</keyword>
<dbReference type="PANTHER" id="PTHR11590:SF40">
    <property type="entry name" value="HEMOCYTE PROTEIN-GLUTAMINE GAMMA-GLUTAMYLTRANSFERASE-LIKE PROTEIN"/>
    <property type="match status" value="1"/>
</dbReference>
<evidence type="ECO:0000313" key="21">
    <source>
        <dbReference type="EMBL" id="CAB3369002.1"/>
    </source>
</evidence>
<organism evidence="21 22">
    <name type="scientific">Cloeon dipterum</name>
    <dbReference type="NCBI Taxonomy" id="197152"/>
    <lineage>
        <taxon>Eukaryota</taxon>
        <taxon>Metazoa</taxon>
        <taxon>Ecdysozoa</taxon>
        <taxon>Arthropoda</taxon>
        <taxon>Hexapoda</taxon>
        <taxon>Insecta</taxon>
        <taxon>Pterygota</taxon>
        <taxon>Palaeoptera</taxon>
        <taxon>Ephemeroptera</taxon>
        <taxon>Pisciforma</taxon>
        <taxon>Baetidae</taxon>
        <taxon>Cloeon</taxon>
    </lineage>
</organism>
<evidence type="ECO:0000256" key="10">
    <source>
        <dbReference type="ARBA" id="ARBA00023040"/>
    </source>
</evidence>
<dbReference type="GO" id="GO:0046872">
    <property type="term" value="F:metal ion binding"/>
    <property type="evidence" value="ECO:0007669"/>
    <property type="project" value="UniProtKB-KW"/>
</dbReference>
<proteinExistence type="inferred from homology"/>
<dbReference type="SUPFAM" id="SSF54001">
    <property type="entry name" value="Cysteine proteinases"/>
    <property type="match status" value="1"/>
</dbReference>
<dbReference type="AlphaFoldDB" id="A0A8S1CKZ4"/>
<keyword evidence="6 18" id="KW-0812">Transmembrane</keyword>
<dbReference type="PRINTS" id="PR00896">
    <property type="entry name" value="VASOPRESSINR"/>
</dbReference>
<keyword evidence="10 18" id="KW-0297">G-protein coupled receptor</keyword>
<dbReference type="EMBL" id="CADEPI010000042">
    <property type="protein sequence ID" value="CAB3369002.1"/>
    <property type="molecule type" value="Genomic_DNA"/>
</dbReference>
<evidence type="ECO:0000256" key="5">
    <source>
        <dbReference type="ARBA" id="ARBA00022679"/>
    </source>
</evidence>
<dbReference type="SUPFAM" id="SSF81321">
    <property type="entry name" value="Family A G protein-coupled receptor-like"/>
    <property type="match status" value="1"/>
</dbReference>
<evidence type="ECO:0000313" key="22">
    <source>
        <dbReference type="Proteomes" id="UP000494165"/>
    </source>
</evidence>
<evidence type="ECO:0000256" key="18">
    <source>
        <dbReference type="RuleBase" id="RU046427"/>
    </source>
</evidence>
<keyword evidence="9 18" id="KW-1133">Transmembrane helix</keyword>
<dbReference type="InterPro" id="IPR013808">
    <property type="entry name" value="Transglutaminase_AS"/>
</dbReference>
<evidence type="ECO:0000256" key="17">
    <source>
        <dbReference type="ARBA" id="ARBA00051843"/>
    </source>
</evidence>
<dbReference type="InterPro" id="IPR036238">
    <property type="entry name" value="Transglutaminase_C_sf"/>
</dbReference>
<feature type="compositionally biased region" description="Basic and acidic residues" evidence="19">
    <location>
        <begin position="1071"/>
        <end position="1080"/>
    </location>
</feature>
<dbReference type="FunFam" id="3.90.260.10:FF:000001">
    <property type="entry name" value="Protein-glutamine gamma-glutamyltransferase 2"/>
    <property type="match status" value="1"/>
</dbReference>
<feature type="transmembrane region" description="Helical" evidence="18">
    <location>
        <begin position="896"/>
        <end position="921"/>
    </location>
</feature>
<dbReference type="Proteomes" id="UP000494165">
    <property type="component" value="Unassembled WGS sequence"/>
</dbReference>
<evidence type="ECO:0000256" key="19">
    <source>
        <dbReference type="SAM" id="MobiDB-lite"/>
    </source>
</evidence>